<keyword evidence="8" id="KW-1185">Reference proteome</keyword>
<dbReference type="EMBL" id="JABTTQ020001220">
    <property type="protein sequence ID" value="KAK6133363.1"/>
    <property type="molecule type" value="Genomic_DNA"/>
</dbReference>
<evidence type="ECO:0000313" key="7">
    <source>
        <dbReference type="EMBL" id="KAK6133363.1"/>
    </source>
</evidence>
<evidence type="ECO:0000256" key="3">
    <source>
        <dbReference type="ARBA" id="ARBA00022989"/>
    </source>
</evidence>
<name>A0ABR0VE25_REHGL</name>
<feature type="domain" description="Late embryogenesis abundant protein LEA-2 subgroup" evidence="6">
    <location>
        <begin position="97"/>
        <end position="198"/>
    </location>
</feature>
<evidence type="ECO:0000256" key="4">
    <source>
        <dbReference type="ARBA" id="ARBA00023136"/>
    </source>
</evidence>
<evidence type="ECO:0000256" key="1">
    <source>
        <dbReference type="ARBA" id="ARBA00004167"/>
    </source>
</evidence>
<evidence type="ECO:0000313" key="8">
    <source>
        <dbReference type="Proteomes" id="UP001318860"/>
    </source>
</evidence>
<keyword evidence="2 5" id="KW-0812">Transmembrane</keyword>
<dbReference type="PANTHER" id="PTHR31415:SF3">
    <property type="entry name" value="LATE EMBRYOGENESIS ABUNDANT (LEA) HYDROXYPROLINE-RICH GLYCOPROTEIN FAMILY"/>
    <property type="match status" value="1"/>
</dbReference>
<organism evidence="7 8">
    <name type="scientific">Rehmannia glutinosa</name>
    <name type="common">Chinese foxglove</name>
    <dbReference type="NCBI Taxonomy" id="99300"/>
    <lineage>
        <taxon>Eukaryota</taxon>
        <taxon>Viridiplantae</taxon>
        <taxon>Streptophyta</taxon>
        <taxon>Embryophyta</taxon>
        <taxon>Tracheophyta</taxon>
        <taxon>Spermatophyta</taxon>
        <taxon>Magnoliopsida</taxon>
        <taxon>eudicotyledons</taxon>
        <taxon>Gunneridae</taxon>
        <taxon>Pentapetalae</taxon>
        <taxon>asterids</taxon>
        <taxon>lamiids</taxon>
        <taxon>Lamiales</taxon>
        <taxon>Orobanchaceae</taxon>
        <taxon>Rehmannieae</taxon>
        <taxon>Rehmannia</taxon>
    </lineage>
</organism>
<protein>
    <recommendedName>
        <fullName evidence="6">Late embryogenesis abundant protein LEA-2 subgroup domain-containing protein</fullName>
    </recommendedName>
</protein>
<keyword evidence="3 5" id="KW-1133">Transmembrane helix</keyword>
<dbReference type="InterPro" id="IPR044839">
    <property type="entry name" value="NDR1-like"/>
</dbReference>
<evidence type="ECO:0000256" key="5">
    <source>
        <dbReference type="SAM" id="Phobius"/>
    </source>
</evidence>
<dbReference type="PANTHER" id="PTHR31415">
    <property type="entry name" value="OS05G0367900 PROTEIN"/>
    <property type="match status" value="1"/>
</dbReference>
<feature type="transmembrane region" description="Helical" evidence="5">
    <location>
        <begin position="42"/>
        <end position="65"/>
    </location>
</feature>
<evidence type="ECO:0000256" key="2">
    <source>
        <dbReference type="ARBA" id="ARBA00022692"/>
    </source>
</evidence>
<evidence type="ECO:0000259" key="6">
    <source>
        <dbReference type="Pfam" id="PF03168"/>
    </source>
</evidence>
<comment type="subcellular location">
    <subcellularLocation>
        <location evidence="1">Membrane</location>
        <topology evidence="1">Single-pass membrane protein</topology>
    </subcellularLocation>
</comment>
<gene>
    <name evidence="7" type="ORF">DH2020_032902</name>
</gene>
<keyword evidence="4 5" id="KW-0472">Membrane</keyword>
<proteinExistence type="predicted"/>
<accession>A0ABR0VE25</accession>
<dbReference type="InterPro" id="IPR004864">
    <property type="entry name" value="LEA_2"/>
</dbReference>
<dbReference type="Pfam" id="PF03168">
    <property type="entry name" value="LEA_2"/>
    <property type="match status" value="1"/>
</dbReference>
<dbReference type="Proteomes" id="UP001318860">
    <property type="component" value="Unassembled WGS sequence"/>
</dbReference>
<comment type="caution">
    <text evidence="7">The sequence shown here is derived from an EMBL/GenBank/DDBJ whole genome shotgun (WGS) entry which is preliminary data.</text>
</comment>
<sequence length="237" mass="26959">MRSENRIPVQSTPQDRPIKRHHTARYYAHRVKESLTTRVSKLICTIFLALLFLVGIITFILWLSLRPHRPRFHVHDFSIPDLAQEGGFQNAQIIYNVTARNSNQNIGVYYDSMQLAVYYQDQSIGGSRLLFPFYQKPKNTTVIAGVLGGAALTVTSQRWQQFMADRARGEVVFRVEVTSVIRFKISSWDSKRHRMHANCPVGVGPDGLILPRYRINRCPRATSLPLDPPVTGVGVDL</sequence>
<reference evidence="7 8" key="1">
    <citation type="journal article" date="2021" name="Comput. Struct. Biotechnol. J.">
        <title>De novo genome assembly of the potent medicinal plant Rehmannia glutinosa using nanopore technology.</title>
        <authorList>
            <person name="Ma L."/>
            <person name="Dong C."/>
            <person name="Song C."/>
            <person name="Wang X."/>
            <person name="Zheng X."/>
            <person name="Niu Y."/>
            <person name="Chen S."/>
            <person name="Feng W."/>
        </authorList>
    </citation>
    <scope>NUCLEOTIDE SEQUENCE [LARGE SCALE GENOMIC DNA]</scope>
    <source>
        <strain evidence="7">DH-2019</strain>
    </source>
</reference>